<dbReference type="AlphaFoldDB" id="A0A4U5P081"/>
<name>A0A4U5P081_STECR</name>
<reference evidence="2 3" key="1">
    <citation type="journal article" date="2015" name="Genome Biol.">
        <title>Comparative genomics of Steinernema reveals deeply conserved gene regulatory networks.</title>
        <authorList>
            <person name="Dillman A.R."/>
            <person name="Macchietto M."/>
            <person name="Porter C.F."/>
            <person name="Rogers A."/>
            <person name="Williams B."/>
            <person name="Antoshechkin I."/>
            <person name="Lee M.M."/>
            <person name="Goodwin Z."/>
            <person name="Lu X."/>
            <person name="Lewis E.E."/>
            <person name="Goodrich-Blair H."/>
            <person name="Stock S.P."/>
            <person name="Adams B.J."/>
            <person name="Sternberg P.W."/>
            <person name="Mortazavi A."/>
        </authorList>
    </citation>
    <scope>NUCLEOTIDE SEQUENCE [LARGE SCALE GENOMIC DNA]</scope>
    <source>
        <strain evidence="2 3">ALL</strain>
    </source>
</reference>
<accession>A0A4U5P081</accession>
<feature type="transmembrane region" description="Helical" evidence="1">
    <location>
        <begin position="79"/>
        <end position="99"/>
    </location>
</feature>
<dbReference type="Proteomes" id="UP000298663">
    <property type="component" value="Unassembled WGS sequence"/>
</dbReference>
<keyword evidence="1" id="KW-0812">Transmembrane</keyword>
<organism evidence="2 3">
    <name type="scientific">Steinernema carpocapsae</name>
    <name type="common">Entomopathogenic nematode</name>
    <dbReference type="NCBI Taxonomy" id="34508"/>
    <lineage>
        <taxon>Eukaryota</taxon>
        <taxon>Metazoa</taxon>
        <taxon>Ecdysozoa</taxon>
        <taxon>Nematoda</taxon>
        <taxon>Chromadorea</taxon>
        <taxon>Rhabditida</taxon>
        <taxon>Tylenchina</taxon>
        <taxon>Panagrolaimomorpha</taxon>
        <taxon>Strongyloidoidea</taxon>
        <taxon>Steinernematidae</taxon>
        <taxon>Steinernema</taxon>
    </lineage>
</organism>
<reference evidence="2 3" key="2">
    <citation type="journal article" date="2019" name="G3 (Bethesda)">
        <title>Hybrid Assembly of the Genome of the Entomopathogenic Nematode Steinernema carpocapsae Identifies the X-Chromosome.</title>
        <authorList>
            <person name="Serra L."/>
            <person name="Macchietto M."/>
            <person name="Macias-Munoz A."/>
            <person name="McGill C.J."/>
            <person name="Rodriguez I.M."/>
            <person name="Rodriguez B."/>
            <person name="Murad R."/>
            <person name="Mortazavi A."/>
        </authorList>
    </citation>
    <scope>NUCLEOTIDE SEQUENCE [LARGE SCALE GENOMIC DNA]</scope>
    <source>
        <strain evidence="2 3">ALL</strain>
    </source>
</reference>
<keyword evidence="1" id="KW-1133">Transmembrane helix</keyword>
<proteinExistence type="predicted"/>
<keyword evidence="3" id="KW-1185">Reference proteome</keyword>
<sequence>MVVIFRYTKKNLGRSDSKALHRRQLLSVIIYATTPNVLVVIYIVVNVLNVMISRIPKEDKIDTHPWIVLGGMMNKINRYAGYVKIPVLTISTFVAFTSYRRRFLQIAFRRKTMIQVISAANPARTSQTWTQQI</sequence>
<feature type="transmembrane region" description="Helical" evidence="1">
    <location>
        <begin position="25"/>
        <end position="45"/>
    </location>
</feature>
<evidence type="ECO:0000313" key="2">
    <source>
        <dbReference type="EMBL" id="TKR89318.1"/>
    </source>
</evidence>
<dbReference type="EMBL" id="AZBU02000003">
    <property type="protein sequence ID" value="TKR89318.1"/>
    <property type="molecule type" value="Genomic_DNA"/>
</dbReference>
<comment type="caution">
    <text evidence="2">The sequence shown here is derived from an EMBL/GenBank/DDBJ whole genome shotgun (WGS) entry which is preliminary data.</text>
</comment>
<keyword evidence="1" id="KW-0472">Membrane</keyword>
<evidence type="ECO:0008006" key="4">
    <source>
        <dbReference type="Google" id="ProtNLM"/>
    </source>
</evidence>
<evidence type="ECO:0000256" key="1">
    <source>
        <dbReference type="SAM" id="Phobius"/>
    </source>
</evidence>
<gene>
    <name evidence="2" type="ORF">L596_013444</name>
</gene>
<evidence type="ECO:0000313" key="3">
    <source>
        <dbReference type="Proteomes" id="UP000298663"/>
    </source>
</evidence>
<protein>
    <recommendedName>
        <fullName evidence="4">G-protein coupled receptors family 1 profile domain-containing protein</fullName>
    </recommendedName>
</protein>